<proteinExistence type="inferred from homology"/>
<comment type="caution">
    <text evidence="18">The sequence shown here is derived from an EMBL/GenBank/DDBJ whole genome shotgun (WGS) entry which is preliminary data.</text>
</comment>
<organism evidence="18 19">
    <name type="scientific">Cafeteria roenbergensis</name>
    <name type="common">Marine flagellate</name>
    <dbReference type="NCBI Taxonomy" id="33653"/>
    <lineage>
        <taxon>Eukaryota</taxon>
        <taxon>Sar</taxon>
        <taxon>Stramenopiles</taxon>
        <taxon>Bigyra</taxon>
        <taxon>Opalozoa</taxon>
        <taxon>Bicosoecida</taxon>
        <taxon>Cafeteriaceae</taxon>
        <taxon>Cafeteria</taxon>
    </lineage>
</organism>
<gene>
    <name evidence="18" type="ORF">FNF31_06139</name>
</gene>
<dbReference type="Gene3D" id="2.130.10.10">
    <property type="entry name" value="YVTN repeat-like/Quinoprotein amine dehydrogenase"/>
    <property type="match status" value="2"/>
</dbReference>
<dbReference type="Pfam" id="PF00400">
    <property type="entry name" value="WD40"/>
    <property type="match status" value="3"/>
</dbReference>
<dbReference type="GO" id="GO:0006120">
    <property type="term" value="P:mitochondrial electron transport, NADH to ubiquinone"/>
    <property type="evidence" value="ECO:0007669"/>
    <property type="project" value="InterPro"/>
</dbReference>
<dbReference type="InterPro" id="IPR001680">
    <property type="entry name" value="WD40_rpt"/>
</dbReference>
<evidence type="ECO:0000256" key="3">
    <source>
        <dbReference type="ARBA" id="ARBA00009508"/>
    </source>
</evidence>
<evidence type="ECO:0000259" key="17">
    <source>
        <dbReference type="Pfam" id="PF05347"/>
    </source>
</evidence>
<dbReference type="Proteomes" id="UP000325113">
    <property type="component" value="Unassembled WGS sequence"/>
</dbReference>
<comment type="subunit">
    <text evidence="4">Mammalian complex I is composed of 45 different subunits.</text>
</comment>
<feature type="repeat" description="WD" evidence="16">
    <location>
        <begin position="456"/>
        <end position="472"/>
    </location>
</feature>
<comment type="similarity">
    <text evidence="3">Belongs to the complex I LYR family.</text>
</comment>
<evidence type="ECO:0000256" key="1">
    <source>
        <dbReference type="ARBA" id="ARBA00002920"/>
    </source>
</evidence>
<evidence type="ECO:0000256" key="7">
    <source>
        <dbReference type="ARBA" id="ARBA00022553"/>
    </source>
</evidence>
<dbReference type="SMART" id="SM00320">
    <property type="entry name" value="WD40"/>
    <property type="match status" value="3"/>
</dbReference>
<dbReference type="InterPro" id="IPR036322">
    <property type="entry name" value="WD40_repeat_dom_sf"/>
</dbReference>
<evidence type="ECO:0000256" key="10">
    <source>
        <dbReference type="ARBA" id="ARBA00022982"/>
    </source>
</evidence>
<dbReference type="GO" id="GO:0005743">
    <property type="term" value="C:mitochondrial inner membrane"/>
    <property type="evidence" value="ECO:0007669"/>
    <property type="project" value="UniProtKB-SubCell"/>
</dbReference>
<keyword evidence="10" id="KW-0249">Electron transport</keyword>
<reference evidence="18 19" key="1">
    <citation type="submission" date="2019-07" db="EMBL/GenBank/DDBJ databases">
        <title>Genomes of Cafeteria roenbergensis.</title>
        <authorList>
            <person name="Fischer M.G."/>
            <person name="Hackl T."/>
            <person name="Roman M."/>
        </authorList>
    </citation>
    <scope>NUCLEOTIDE SEQUENCE [LARGE SCALE GENOMIC DNA]</scope>
    <source>
        <strain evidence="18 19">Cflag</strain>
    </source>
</reference>
<dbReference type="PANTHER" id="PTHR12868:SF0">
    <property type="entry name" value="NADH DEHYDROGENASE [UBIQUINONE] 1 BETA SUBCOMPLEX SUBUNIT 9"/>
    <property type="match status" value="1"/>
</dbReference>
<dbReference type="SUPFAM" id="SSF50978">
    <property type="entry name" value="WD40 repeat-like"/>
    <property type="match status" value="1"/>
</dbReference>
<feature type="domain" description="Complex 1 LYR protein" evidence="17">
    <location>
        <begin position="23"/>
        <end position="80"/>
    </location>
</feature>
<evidence type="ECO:0000256" key="9">
    <source>
        <dbReference type="ARBA" id="ARBA00022792"/>
    </source>
</evidence>
<keyword evidence="7" id="KW-0597">Phosphoprotein</keyword>
<evidence type="ECO:0000256" key="12">
    <source>
        <dbReference type="ARBA" id="ARBA00023128"/>
    </source>
</evidence>
<sequence length="592" mass="61561">MNQSFREVTRASVRGAGALSHAQRATRLYRRALRQALDWGVTRENFYILSAEIRAKFEETRHLSPESSEAAVLLRKGEEQSGDYTHPDSYAIPTMPGGSKFMRNPPPPLQAVFPDGIPEEADIAPQTLEGIQVPMSATPEGYDKILVFPYSKSAQGPPGSVTGSLQRCCARSAGLRAAAHQEPAEEALLCAPEGARVAFYSLAVARGAAAVAAVGAGGTVTVFPGIRSTGVSGLVHGQLTGAGLRKECVATWQGHSRWVSDVALLSRADEVDPCLAVTSSDDGFLRLWGLTDMWMTYGELYREAEAEAEAAEQAGGGLEEAFPATPDPVTGLAPLAEASPHDGSGVYALSVAGGRLARSSVRVATAGKDGCVAVSAGSDLRRVWTAHGHKGVAKAVACRPGGGGELLASAGNDKRVLLWDSRLSGQEGPVVSCGGDGYLGGGAHLLAVNKLVWAGGGFLVSGSFDNTLAVWDPRLADRPVSVVRTFGALSQARQPVAGRPKRAGAMLQPVLLRGGAAVAVAVDGTSKLRTLDVAASGWTRAADTEAALECATMASDGVSLIAVARSRYVHLVSTTSTMAPAWSSERGGGWLA</sequence>
<evidence type="ECO:0000256" key="13">
    <source>
        <dbReference type="ARBA" id="ARBA00023136"/>
    </source>
</evidence>
<dbReference type="AlphaFoldDB" id="A0A5A8CTG9"/>
<dbReference type="InterPro" id="IPR033034">
    <property type="entry name" value="NDUFB9"/>
</dbReference>
<dbReference type="InterPro" id="IPR015943">
    <property type="entry name" value="WD40/YVTN_repeat-like_dom_sf"/>
</dbReference>
<accession>A0A5A8CTG9</accession>
<evidence type="ECO:0000256" key="11">
    <source>
        <dbReference type="ARBA" id="ARBA00022990"/>
    </source>
</evidence>
<evidence type="ECO:0000256" key="4">
    <source>
        <dbReference type="ARBA" id="ARBA00011790"/>
    </source>
</evidence>
<keyword evidence="8" id="KW-0679">Respiratory chain</keyword>
<dbReference type="PROSITE" id="PS50082">
    <property type="entry name" value="WD_REPEATS_2"/>
    <property type="match status" value="2"/>
</dbReference>
<evidence type="ECO:0000256" key="5">
    <source>
        <dbReference type="ARBA" id="ARBA00018684"/>
    </source>
</evidence>
<feature type="repeat" description="WD" evidence="16">
    <location>
        <begin position="386"/>
        <end position="420"/>
    </location>
</feature>
<dbReference type="InterPro" id="IPR045292">
    <property type="entry name" value="Complex1_LYR_NDUFB9_LYRM3"/>
</dbReference>
<evidence type="ECO:0000256" key="15">
    <source>
        <dbReference type="ARBA" id="ARBA00032528"/>
    </source>
</evidence>
<keyword evidence="13" id="KW-0472">Membrane</keyword>
<keyword evidence="12" id="KW-0496">Mitochondrion</keyword>
<dbReference type="InterPro" id="IPR008011">
    <property type="entry name" value="Complex1_LYR_dom"/>
</dbReference>
<dbReference type="CDD" id="cd20263">
    <property type="entry name" value="Complex1_LYR_NDUFB9_LYRM3"/>
    <property type="match status" value="1"/>
</dbReference>
<protein>
    <recommendedName>
        <fullName evidence="5">NADH dehydrogenase [ubiquinone] 1 beta subcomplex subunit 9</fullName>
    </recommendedName>
    <alternativeName>
        <fullName evidence="14">Complex I-B22</fullName>
    </alternativeName>
    <alternativeName>
        <fullName evidence="15">NADH-ubiquinone oxidoreductase B22 subunit</fullName>
    </alternativeName>
</protein>
<keyword evidence="16" id="KW-0853">WD repeat</keyword>
<comment type="subcellular location">
    <subcellularLocation>
        <location evidence="2">Mitochondrion inner membrane</location>
        <topology evidence="2">Peripheral membrane protein</topology>
        <orientation evidence="2">Matrix side</orientation>
    </subcellularLocation>
</comment>
<dbReference type="Pfam" id="PF05347">
    <property type="entry name" value="Complex1_LYR"/>
    <property type="match status" value="1"/>
</dbReference>
<evidence type="ECO:0000256" key="16">
    <source>
        <dbReference type="PROSITE-ProRule" id="PRU00221"/>
    </source>
</evidence>
<comment type="function">
    <text evidence="1">Accessory subunit of the mitochondrial membrane respiratory chain NADH dehydrogenase (Complex I), that is believed to be not involved in catalysis. Complex I functions in the transfer of electrons from NADH to the respiratory chain. The immediate electron acceptor for the enzyme is believed to be ubiquinone.</text>
</comment>
<keyword evidence="9" id="KW-0999">Mitochondrion inner membrane</keyword>
<evidence type="ECO:0000313" key="19">
    <source>
        <dbReference type="Proteomes" id="UP000325113"/>
    </source>
</evidence>
<evidence type="ECO:0000313" key="18">
    <source>
        <dbReference type="EMBL" id="KAA0155071.1"/>
    </source>
</evidence>
<evidence type="ECO:0000256" key="6">
    <source>
        <dbReference type="ARBA" id="ARBA00022448"/>
    </source>
</evidence>
<name>A0A5A8CTG9_CAFRO</name>
<evidence type="ECO:0000256" key="14">
    <source>
        <dbReference type="ARBA" id="ARBA00030192"/>
    </source>
</evidence>
<evidence type="ECO:0000256" key="2">
    <source>
        <dbReference type="ARBA" id="ARBA00004443"/>
    </source>
</evidence>
<dbReference type="EMBL" id="VLTM01000089">
    <property type="protein sequence ID" value="KAA0155071.1"/>
    <property type="molecule type" value="Genomic_DNA"/>
</dbReference>
<keyword evidence="6" id="KW-0813">Transport</keyword>
<dbReference type="PANTHER" id="PTHR12868">
    <property type="entry name" value="NADH-UBIQUINONE OXIDOREDUCTASE B22 SUBUNIT"/>
    <property type="match status" value="1"/>
</dbReference>
<keyword evidence="11" id="KW-0007">Acetylation</keyword>
<evidence type="ECO:0000256" key="8">
    <source>
        <dbReference type="ARBA" id="ARBA00022660"/>
    </source>
</evidence>